<feature type="region of interest" description="Disordered" evidence="7">
    <location>
        <begin position="728"/>
        <end position="759"/>
    </location>
</feature>
<comment type="caution">
    <text evidence="11">The sequence shown here is derived from an EMBL/GenBank/DDBJ whole genome shotgun (WGS) entry which is preliminary data.</text>
</comment>
<evidence type="ECO:0000256" key="1">
    <source>
        <dbReference type="ARBA" id="ARBA00004651"/>
    </source>
</evidence>
<dbReference type="OrthoDB" id="8670769at2"/>
<dbReference type="PANTHER" id="PTHR30509">
    <property type="entry name" value="P-HYDROXYBENZOIC ACID EFFLUX PUMP SUBUNIT-RELATED"/>
    <property type="match status" value="1"/>
</dbReference>
<feature type="transmembrane region" description="Helical" evidence="8">
    <location>
        <begin position="12"/>
        <end position="32"/>
    </location>
</feature>
<keyword evidence="3 8" id="KW-0812">Transmembrane</keyword>
<comment type="subcellular location">
    <subcellularLocation>
        <location evidence="1">Cell membrane</location>
        <topology evidence="1">Multi-pass membrane protein</topology>
    </subcellularLocation>
</comment>
<feature type="transmembrane region" description="Helical" evidence="8">
    <location>
        <begin position="93"/>
        <end position="111"/>
    </location>
</feature>
<dbReference type="InterPro" id="IPR049453">
    <property type="entry name" value="Memb_transporter_dom"/>
</dbReference>
<dbReference type="EMBL" id="QEKO01000001">
    <property type="protein sequence ID" value="PVY68576.1"/>
    <property type="molecule type" value="Genomic_DNA"/>
</dbReference>
<evidence type="ECO:0000256" key="6">
    <source>
        <dbReference type="ARBA" id="ARBA00043993"/>
    </source>
</evidence>
<evidence type="ECO:0000313" key="11">
    <source>
        <dbReference type="EMBL" id="PVY68576.1"/>
    </source>
</evidence>
<keyword evidence="2" id="KW-1003">Cell membrane</keyword>
<feature type="transmembrane region" description="Helical" evidence="8">
    <location>
        <begin position="463"/>
        <end position="481"/>
    </location>
</feature>
<evidence type="ECO:0000259" key="9">
    <source>
        <dbReference type="Pfam" id="PF12805"/>
    </source>
</evidence>
<evidence type="ECO:0000256" key="4">
    <source>
        <dbReference type="ARBA" id="ARBA00022989"/>
    </source>
</evidence>
<feature type="transmembrane region" description="Helical" evidence="8">
    <location>
        <begin position="438"/>
        <end position="456"/>
    </location>
</feature>
<dbReference type="Pfam" id="PF13515">
    <property type="entry name" value="FUSC_2"/>
    <property type="match status" value="1"/>
</dbReference>
<dbReference type="RefSeq" id="WP_116517653.1">
    <property type="nucleotide sequence ID" value="NZ_JACCEX010000001.1"/>
</dbReference>
<accession>A0A2U1CRQ9</accession>
<dbReference type="STRING" id="1231391.GCA_000308195_00280"/>
<feature type="transmembrane region" description="Helical" evidence="8">
    <location>
        <begin position="38"/>
        <end position="57"/>
    </location>
</feature>
<dbReference type="AlphaFoldDB" id="A0A2U1CRQ9"/>
<comment type="similarity">
    <text evidence="6">Belongs to the YccS/YhfK family.</text>
</comment>
<proteinExistence type="inferred from homology"/>
<dbReference type="InterPro" id="IPR032692">
    <property type="entry name" value="YccS_N"/>
</dbReference>
<evidence type="ECO:0000259" key="10">
    <source>
        <dbReference type="Pfam" id="PF13515"/>
    </source>
</evidence>
<dbReference type="PANTHER" id="PTHR30509:SF9">
    <property type="entry name" value="MULTIDRUG RESISTANCE PROTEIN MDTO"/>
    <property type="match status" value="1"/>
</dbReference>
<feature type="transmembrane region" description="Helical" evidence="8">
    <location>
        <begin position="404"/>
        <end position="426"/>
    </location>
</feature>
<feature type="transmembrane region" description="Helical" evidence="8">
    <location>
        <begin position="141"/>
        <end position="161"/>
    </location>
</feature>
<feature type="domain" description="Integral membrane protein YccS N-terminal" evidence="9">
    <location>
        <begin position="72"/>
        <end position="347"/>
    </location>
</feature>
<dbReference type="Proteomes" id="UP000246145">
    <property type="component" value="Unassembled WGS sequence"/>
</dbReference>
<evidence type="ECO:0000313" key="12">
    <source>
        <dbReference type="Proteomes" id="UP000246145"/>
    </source>
</evidence>
<keyword evidence="4 8" id="KW-1133">Transmembrane helix</keyword>
<feature type="compositionally biased region" description="Low complexity" evidence="7">
    <location>
        <begin position="732"/>
        <end position="743"/>
    </location>
</feature>
<name>A0A2U1CRQ9_9BURK</name>
<organism evidence="11 12">
    <name type="scientific">Pusillimonas noertemannii</name>
    <dbReference type="NCBI Taxonomy" id="305977"/>
    <lineage>
        <taxon>Bacteria</taxon>
        <taxon>Pseudomonadati</taxon>
        <taxon>Pseudomonadota</taxon>
        <taxon>Betaproteobacteria</taxon>
        <taxon>Burkholderiales</taxon>
        <taxon>Alcaligenaceae</taxon>
        <taxon>Pusillimonas</taxon>
    </lineage>
</organism>
<keyword evidence="12" id="KW-1185">Reference proteome</keyword>
<feature type="transmembrane region" description="Helical" evidence="8">
    <location>
        <begin position="69"/>
        <end position="87"/>
    </location>
</feature>
<feature type="transmembrane region" description="Helical" evidence="8">
    <location>
        <begin position="515"/>
        <end position="534"/>
    </location>
</feature>
<dbReference type="GO" id="GO:0005886">
    <property type="term" value="C:plasma membrane"/>
    <property type="evidence" value="ECO:0007669"/>
    <property type="project" value="UniProtKB-SubCell"/>
</dbReference>
<evidence type="ECO:0000256" key="5">
    <source>
        <dbReference type="ARBA" id="ARBA00023136"/>
    </source>
</evidence>
<evidence type="ECO:0000256" key="7">
    <source>
        <dbReference type="SAM" id="MobiDB-lite"/>
    </source>
</evidence>
<keyword evidence="5 8" id="KW-0472">Membrane</keyword>
<evidence type="ECO:0000256" key="8">
    <source>
        <dbReference type="SAM" id="Phobius"/>
    </source>
</evidence>
<evidence type="ECO:0000256" key="2">
    <source>
        <dbReference type="ARBA" id="ARBA00022475"/>
    </source>
</evidence>
<protein>
    <submittedName>
        <fullName evidence="11">Putative membrane protein YccC</fullName>
    </submittedName>
</protein>
<evidence type="ECO:0000256" key="3">
    <source>
        <dbReference type="ARBA" id="ARBA00022692"/>
    </source>
</evidence>
<reference evidence="11 12" key="1">
    <citation type="submission" date="2018-04" db="EMBL/GenBank/DDBJ databases">
        <title>Genomic Encyclopedia of Type Strains, Phase IV (KMG-IV): sequencing the most valuable type-strain genomes for metagenomic binning, comparative biology and taxonomic classification.</title>
        <authorList>
            <person name="Goeker M."/>
        </authorList>
    </citation>
    <scope>NUCLEOTIDE SEQUENCE [LARGE SCALE GENOMIC DNA]</scope>
    <source>
        <strain evidence="11 12">DSM 10065</strain>
    </source>
</reference>
<dbReference type="Pfam" id="PF12805">
    <property type="entry name" value="FUSC-like"/>
    <property type="match status" value="1"/>
</dbReference>
<feature type="transmembrane region" description="Helical" evidence="8">
    <location>
        <begin position="487"/>
        <end position="503"/>
    </location>
</feature>
<feature type="transmembrane region" description="Helical" evidence="8">
    <location>
        <begin position="118"/>
        <end position="135"/>
    </location>
</feature>
<gene>
    <name evidence="11" type="ORF">C7440_0983</name>
</gene>
<feature type="domain" description="Integral membrane bound transporter" evidence="10">
    <location>
        <begin position="438"/>
        <end position="549"/>
    </location>
</feature>
<sequence length="759" mass="83524">MASRIPQLQRFFHSHYFFGGLRQAIGVMLPALFTGALWQTYDIGMIASIGAACVAVIDQPGSPRRYSVNTMLGAVLLGTLTVALTGLVSSHPLALWVAIPLMSFAFSMLTVYGPQGGLMAFACLLIMTLTMRAPLSGQQLLLHVLYSLAGGLFYFAYSTLVRRVFWLREEQQALSAALFATADYIDARSRFYDVHTDLDTSYRDLIRAQSEMIDKQQAARNTVLRELPKGGRRGDGQRMRALNLFIDMVSLLDSLIATHTDYATLRRELGDSDVLVFARDTLVKLSDNLQQIALCTARNQAVLSRHSAKAELRAIEFELDQYRQSGFAEANPEVYALLVQVLRRLRNGSRIVDRMAAHTHPGADTQLVDQRLDKALGRFLSRSSELRFGMITSNLRLDSPHFRYALRVAIAVLLVLCVVALLNYGLARQPWGPPIELHGYWVILTVIVIMKPGFALTRQRNGLRLVGTVVGCLLTLGLFMLTNNTDILLAALIACCILGYSLIQVSFMGTAIFKTIMVLLAFHLLAPASNALIGERLLDTVIGCAIALLGSYILPWWEHNYMGSLASALRTANHRYYKAGLHYADLLRALRGRGPDTQESLDADQLEADMAWRLARKNVYIAFSNYAAAFYRMAAEPARRQKNVPELNNLLIQNHVLTSQIGAAVPQLATLAQVPAGIRQALETVDALLQDHDAEPPASLETEGELATLAYPLRQMMAAAQLIRQEMRALESPSAGDSSPPSGHQLPRSVAAASQAGGS</sequence>